<feature type="transmembrane region" description="Helical" evidence="7">
    <location>
        <begin position="313"/>
        <end position="334"/>
    </location>
</feature>
<evidence type="ECO:0000256" key="4">
    <source>
        <dbReference type="ARBA" id="ARBA00022989"/>
    </source>
</evidence>
<comment type="similarity">
    <text evidence="2">Belongs to the complex I subunit 4 family.</text>
</comment>
<dbReference type="PRINTS" id="PR01437">
    <property type="entry name" value="NUOXDRDTASE4"/>
</dbReference>
<keyword evidence="3 6" id="KW-0812">Transmembrane</keyword>
<keyword evidence="10" id="KW-1185">Reference proteome</keyword>
<reference evidence="9 10" key="1">
    <citation type="submission" date="2019-11" db="EMBL/GenBank/DDBJ databases">
        <authorList>
            <person name="He Y."/>
        </authorList>
    </citation>
    <scope>NUCLEOTIDE SEQUENCE [LARGE SCALE GENOMIC DNA]</scope>
    <source>
        <strain evidence="9 10">SCSIO 58843</strain>
    </source>
</reference>
<feature type="transmembrane region" description="Helical" evidence="7">
    <location>
        <begin position="119"/>
        <end position="137"/>
    </location>
</feature>
<feature type="transmembrane region" description="Helical" evidence="7">
    <location>
        <begin position="285"/>
        <end position="306"/>
    </location>
</feature>
<feature type="domain" description="NADH:quinone oxidoreductase/Mrp antiporter transmembrane" evidence="8">
    <location>
        <begin position="138"/>
        <end position="441"/>
    </location>
</feature>
<gene>
    <name evidence="9" type="ORF">GH723_14830</name>
</gene>
<dbReference type="RefSeq" id="WP_153760376.1">
    <property type="nucleotide sequence ID" value="NZ_CP045851.1"/>
</dbReference>
<evidence type="ECO:0000259" key="8">
    <source>
        <dbReference type="Pfam" id="PF00361"/>
    </source>
</evidence>
<name>A0A5Q2RNV4_9ACTN</name>
<evidence type="ECO:0000256" key="3">
    <source>
        <dbReference type="ARBA" id="ARBA00022692"/>
    </source>
</evidence>
<dbReference type="GO" id="GO:0048039">
    <property type="term" value="F:ubiquinone binding"/>
    <property type="evidence" value="ECO:0007669"/>
    <property type="project" value="TreeGrafter"/>
</dbReference>
<dbReference type="EMBL" id="CP045851">
    <property type="protein sequence ID" value="QGG96271.1"/>
    <property type="molecule type" value="Genomic_DNA"/>
</dbReference>
<dbReference type="GO" id="GO:0016020">
    <property type="term" value="C:membrane"/>
    <property type="evidence" value="ECO:0007669"/>
    <property type="project" value="UniProtKB-SubCell"/>
</dbReference>
<dbReference type="Pfam" id="PF00361">
    <property type="entry name" value="Proton_antipo_M"/>
    <property type="match status" value="1"/>
</dbReference>
<organism evidence="9 10">
    <name type="scientific">Actinomarinicola tropica</name>
    <dbReference type="NCBI Taxonomy" id="2789776"/>
    <lineage>
        <taxon>Bacteria</taxon>
        <taxon>Bacillati</taxon>
        <taxon>Actinomycetota</taxon>
        <taxon>Acidimicrobiia</taxon>
        <taxon>Acidimicrobiales</taxon>
        <taxon>Iamiaceae</taxon>
        <taxon>Actinomarinicola</taxon>
    </lineage>
</organism>
<feature type="transmembrane region" description="Helical" evidence="7">
    <location>
        <begin position="392"/>
        <end position="414"/>
    </location>
</feature>
<dbReference type="NCBIfam" id="TIGR01972">
    <property type="entry name" value="NDH_I_M"/>
    <property type="match status" value="1"/>
</dbReference>
<keyword evidence="9" id="KW-0560">Oxidoreductase</keyword>
<accession>A0A5Q2RNV4</accession>
<dbReference type="GO" id="GO:0042773">
    <property type="term" value="P:ATP synthesis coupled electron transport"/>
    <property type="evidence" value="ECO:0007669"/>
    <property type="project" value="InterPro"/>
</dbReference>
<feature type="transmembrane region" description="Helical" evidence="7">
    <location>
        <begin position="143"/>
        <end position="162"/>
    </location>
</feature>
<evidence type="ECO:0000256" key="7">
    <source>
        <dbReference type="SAM" id="Phobius"/>
    </source>
</evidence>
<evidence type="ECO:0000313" key="10">
    <source>
        <dbReference type="Proteomes" id="UP000334019"/>
    </source>
</evidence>
<feature type="transmembrane region" description="Helical" evidence="7">
    <location>
        <begin position="426"/>
        <end position="449"/>
    </location>
</feature>
<evidence type="ECO:0000313" key="9">
    <source>
        <dbReference type="EMBL" id="QGG96271.1"/>
    </source>
</evidence>
<feature type="transmembrane region" description="Helical" evidence="7">
    <location>
        <begin position="43"/>
        <end position="63"/>
    </location>
</feature>
<keyword evidence="4 7" id="KW-1133">Transmembrane helix</keyword>
<dbReference type="GO" id="GO:0003954">
    <property type="term" value="F:NADH dehydrogenase activity"/>
    <property type="evidence" value="ECO:0007669"/>
    <property type="project" value="TreeGrafter"/>
</dbReference>
<evidence type="ECO:0000256" key="5">
    <source>
        <dbReference type="ARBA" id="ARBA00023136"/>
    </source>
</evidence>
<dbReference type="KEGG" id="atq:GH723_14830"/>
<evidence type="ECO:0000256" key="1">
    <source>
        <dbReference type="ARBA" id="ARBA00004127"/>
    </source>
</evidence>
<feature type="transmembrane region" description="Helical" evidence="7">
    <location>
        <begin position="92"/>
        <end position="112"/>
    </location>
</feature>
<keyword evidence="5 7" id="KW-0472">Membrane</keyword>
<dbReference type="AlphaFoldDB" id="A0A5Q2RNV4"/>
<feature type="transmembrane region" description="Helical" evidence="7">
    <location>
        <begin position="6"/>
        <end position="23"/>
    </location>
</feature>
<dbReference type="GO" id="GO:0008137">
    <property type="term" value="F:NADH dehydrogenase (ubiquinone) activity"/>
    <property type="evidence" value="ECO:0007669"/>
    <property type="project" value="InterPro"/>
</dbReference>
<dbReference type="InterPro" id="IPR001750">
    <property type="entry name" value="ND/Mrp_TM"/>
</dbReference>
<dbReference type="EC" id="1.6.5.-" evidence="9"/>
<proteinExistence type="inferred from homology"/>
<comment type="subcellular location">
    <subcellularLocation>
        <location evidence="1">Endomembrane system</location>
        <topology evidence="1">Multi-pass membrane protein</topology>
    </subcellularLocation>
    <subcellularLocation>
        <location evidence="6">Membrane</location>
        <topology evidence="6">Multi-pass membrane protein</topology>
    </subcellularLocation>
</comment>
<sequence>MLTTAIFIPIAAAAVFALLPRRLRSPADAGSEADDPWASRLRLIASVVGVVPLILLLGAWARFDGGGGFELVESTEWIPTLGVGYRVGVDGLSLPLALMAALVFAVAIAYPVDVRGRAGPYYALMLFLEGVSVGLFLSLDLFLFFVFWDLSLVGIYFLIGVWGHGDARRSALKFFVYTFAGSLALLLAILGLYLATEPRTFDMAEIIRQQPLPAGGVYATLVFFGFFIGFAVKTPIVPFHTWLPPAHVDAPGPASAVLAGVLLKMGTYGFVRVLMSMQPETFARFAFPIGVVAVVSIVYGALVAMAQTNLKRLIAYTSVNHMGYVMLGLAAAGASLAGQEGAQALALTGATVEMIAHGLITGALFLISGSILTRGGTYEMDAYGGLAARAPALTGITVVAAFASLGMPGLAGFVAEFQIFAGALAVYPWLAGIGLLGIVITAALFLRMLQQVFLGPLPERWSTWPDLGWVERVTLGALVVLIIGIGVAPALLLDAIDTFAGPFVGR</sequence>
<dbReference type="PANTHER" id="PTHR43507:SF1">
    <property type="entry name" value="NADH-UBIQUINONE OXIDOREDUCTASE CHAIN 4"/>
    <property type="match status" value="1"/>
</dbReference>
<dbReference type="Proteomes" id="UP000334019">
    <property type="component" value="Chromosome"/>
</dbReference>
<dbReference type="PANTHER" id="PTHR43507">
    <property type="entry name" value="NADH-UBIQUINONE OXIDOREDUCTASE CHAIN 4"/>
    <property type="match status" value="1"/>
</dbReference>
<dbReference type="InterPro" id="IPR010227">
    <property type="entry name" value="NADH_Q_OxRdtase_chainM/4"/>
</dbReference>
<feature type="transmembrane region" description="Helical" evidence="7">
    <location>
        <begin position="469"/>
        <end position="492"/>
    </location>
</feature>
<dbReference type="GO" id="GO:0015990">
    <property type="term" value="P:electron transport coupled proton transport"/>
    <property type="evidence" value="ECO:0007669"/>
    <property type="project" value="TreeGrafter"/>
</dbReference>
<dbReference type="GO" id="GO:0012505">
    <property type="term" value="C:endomembrane system"/>
    <property type="evidence" value="ECO:0007669"/>
    <property type="project" value="UniProtKB-SubCell"/>
</dbReference>
<dbReference type="InterPro" id="IPR003918">
    <property type="entry name" value="NADH_UbQ_OxRdtase"/>
</dbReference>
<evidence type="ECO:0000256" key="2">
    <source>
        <dbReference type="ARBA" id="ARBA00009025"/>
    </source>
</evidence>
<feature type="transmembrane region" description="Helical" evidence="7">
    <location>
        <begin position="174"/>
        <end position="195"/>
    </location>
</feature>
<feature type="transmembrane region" description="Helical" evidence="7">
    <location>
        <begin position="215"/>
        <end position="232"/>
    </location>
</feature>
<feature type="transmembrane region" description="Helical" evidence="7">
    <location>
        <begin position="253"/>
        <end position="273"/>
    </location>
</feature>
<evidence type="ECO:0000256" key="6">
    <source>
        <dbReference type="RuleBase" id="RU000320"/>
    </source>
</evidence>
<feature type="transmembrane region" description="Helical" evidence="7">
    <location>
        <begin position="354"/>
        <end position="372"/>
    </location>
</feature>
<protein>
    <submittedName>
        <fullName evidence="9">NADH-quinone oxidoreductase subunit M</fullName>
        <ecNumber evidence="9">1.6.5.-</ecNumber>
    </submittedName>
</protein>